<reference evidence="1" key="1">
    <citation type="journal article" date="2020" name="mSystems">
        <title>Genome- and Community-Level Interaction Insights into Carbon Utilization and Element Cycling Functions of Hydrothermarchaeota in Hydrothermal Sediment.</title>
        <authorList>
            <person name="Zhou Z."/>
            <person name="Liu Y."/>
            <person name="Xu W."/>
            <person name="Pan J."/>
            <person name="Luo Z.H."/>
            <person name="Li M."/>
        </authorList>
    </citation>
    <scope>NUCLEOTIDE SEQUENCE [LARGE SCALE GENOMIC DNA]</scope>
    <source>
        <strain evidence="1">SpSt-8</strain>
    </source>
</reference>
<sequence length="227" mass="25127">MLLEVWRVYQPDCPVVAASESLPGVRLSALSSRLCNGRVYGFLYVGRGASSRLVELLRRDARVAEAGVIARKGRGAVISMVMRSTLLMDTLSSSTRVFYFAPVFALDGYEYFVVAHVRKGLPEVKSLLKETGHELKVLQSSELPELPLGRAVLEITRLYRLLSERELCRSSSLEVLIASRSLSEASSATGKSKSQLSRERRRALSSYAKILKSLSSLYKDFCEASEA</sequence>
<name>A0A7C3WU92_THEPE</name>
<dbReference type="AlphaFoldDB" id="A0A7C3WU92"/>
<evidence type="ECO:0000313" key="1">
    <source>
        <dbReference type="EMBL" id="HGB25786.1"/>
    </source>
</evidence>
<gene>
    <name evidence="1" type="ORF">ENV88_07195</name>
</gene>
<comment type="caution">
    <text evidence="1">The sequence shown here is derived from an EMBL/GenBank/DDBJ whole genome shotgun (WGS) entry which is preliminary data.</text>
</comment>
<organism evidence="1">
    <name type="scientific">Thermofilum pendens</name>
    <dbReference type="NCBI Taxonomy" id="2269"/>
    <lineage>
        <taxon>Archaea</taxon>
        <taxon>Thermoproteota</taxon>
        <taxon>Thermoprotei</taxon>
        <taxon>Thermofilales</taxon>
        <taxon>Thermofilaceae</taxon>
        <taxon>Thermofilum</taxon>
    </lineage>
</organism>
<dbReference type="EMBL" id="DTIB01000124">
    <property type="protein sequence ID" value="HGB25786.1"/>
    <property type="molecule type" value="Genomic_DNA"/>
</dbReference>
<protein>
    <submittedName>
        <fullName evidence="1">Uncharacterized protein</fullName>
    </submittedName>
</protein>
<proteinExistence type="predicted"/>
<accession>A0A7C3WU92</accession>